<dbReference type="Proteomes" id="UP001056291">
    <property type="component" value="Chromosome"/>
</dbReference>
<protein>
    <submittedName>
        <fullName evidence="3">FxsA family protein</fullName>
    </submittedName>
</protein>
<dbReference type="PANTHER" id="PTHR35335">
    <property type="entry name" value="UPF0716 PROTEIN FXSA"/>
    <property type="match status" value="1"/>
</dbReference>
<reference evidence="3" key="1">
    <citation type="submission" date="2022-06" db="EMBL/GenBank/DDBJ databases">
        <title>Sneathiella actinostolidae sp. nov., isolated from a sea anemonein the Western Pacific Ocean.</title>
        <authorList>
            <person name="Wei M.J."/>
        </authorList>
    </citation>
    <scope>NUCLEOTIDE SEQUENCE</scope>
    <source>
        <strain evidence="3">PHK-P5</strain>
    </source>
</reference>
<evidence type="ECO:0000313" key="3">
    <source>
        <dbReference type="EMBL" id="USG61387.1"/>
    </source>
</evidence>
<feature type="region of interest" description="Disordered" evidence="1">
    <location>
        <begin position="123"/>
        <end position="176"/>
    </location>
</feature>
<evidence type="ECO:0000256" key="2">
    <source>
        <dbReference type="SAM" id="Phobius"/>
    </source>
</evidence>
<dbReference type="PANTHER" id="PTHR35335:SF1">
    <property type="entry name" value="UPF0716 PROTEIN FXSA"/>
    <property type="match status" value="1"/>
</dbReference>
<dbReference type="InterPro" id="IPR007313">
    <property type="entry name" value="FxsA"/>
</dbReference>
<dbReference type="EMBL" id="CP098747">
    <property type="protein sequence ID" value="USG61387.1"/>
    <property type="molecule type" value="Genomic_DNA"/>
</dbReference>
<evidence type="ECO:0000256" key="1">
    <source>
        <dbReference type="SAM" id="MobiDB-lite"/>
    </source>
</evidence>
<dbReference type="NCBIfam" id="NF008528">
    <property type="entry name" value="PRK11463.1-2"/>
    <property type="match status" value="1"/>
</dbReference>
<keyword evidence="4" id="KW-1185">Reference proteome</keyword>
<name>A0ABY4W350_9PROT</name>
<dbReference type="Pfam" id="PF04186">
    <property type="entry name" value="FxsA"/>
    <property type="match status" value="1"/>
</dbReference>
<keyword evidence="2" id="KW-0812">Transmembrane</keyword>
<keyword evidence="2" id="KW-0472">Membrane</keyword>
<feature type="compositionally biased region" description="Polar residues" evidence="1">
    <location>
        <begin position="152"/>
        <end position="170"/>
    </location>
</feature>
<dbReference type="RefSeq" id="WP_251934388.1">
    <property type="nucleotide sequence ID" value="NZ_CP098747.1"/>
</dbReference>
<evidence type="ECO:0000313" key="4">
    <source>
        <dbReference type="Proteomes" id="UP001056291"/>
    </source>
</evidence>
<feature type="transmembrane region" description="Helical" evidence="2">
    <location>
        <begin position="33"/>
        <end position="55"/>
    </location>
</feature>
<feature type="compositionally biased region" description="Acidic residues" evidence="1">
    <location>
        <begin position="141"/>
        <end position="150"/>
    </location>
</feature>
<proteinExistence type="predicted"/>
<accession>A0ABY4W350</accession>
<sequence length="176" mass="18709">MALIILALVIGIPLVEILVFIEVGSEIGALNTVLITVVTAVIGMALLRVQGLGVLMRAQQAIERKEAPVNEIFEGVFLAIAGLFLLIPGFVTDAIGFLLFLPPLRRALASYMAKHSKFAARASYQQGGQRPPGGTGPVIDGEYEVVEDDAPQLNNDPDSQGEGTSKNPDSPWSGKK</sequence>
<gene>
    <name evidence="3" type="ORF">NBZ79_00160</name>
</gene>
<organism evidence="3 4">
    <name type="scientific">Sneathiella marina</name>
    <dbReference type="NCBI Taxonomy" id="2950108"/>
    <lineage>
        <taxon>Bacteria</taxon>
        <taxon>Pseudomonadati</taxon>
        <taxon>Pseudomonadota</taxon>
        <taxon>Alphaproteobacteria</taxon>
        <taxon>Sneathiellales</taxon>
        <taxon>Sneathiellaceae</taxon>
        <taxon>Sneathiella</taxon>
    </lineage>
</organism>
<keyword evidence="2" id="KW-1133">Transmembrane helix</keyword>
<feature type="transmembrane region" description="Helical" evidence="2">
    <location>
        <begin position="76"/>
        <end position="101"/>
    </location>
</feature>